<dbReference type="Gene3D" id="2.60.40.1220">
    <property type="match status" value="1"/>
</dbReference>
<evidence type="ECO:0000313" key="7">
    <source>
        <dbReference type="Proteomes" id="UP000740727"/>
    </source>
</evidence>
<keyword evidence="4" id="KW-0812">Transmembrane</keyword>
<evidence type="ECO:0000256" key="3">
    <source>
        <dbReference type="SAM" id="MobiDB-lite"/>
    </source>
</evidence>
<dbReference type="InterPro" id="IPR007348">
    <property type="entry name" value="CopC_dom"/>
</dbReference>
<evidence type="ECO:0000256" key="2">
    <source>
        <dbReference type="ARBA" id="ARBA00023008"/>
    </source>
</evidence>
<keyword evidence="4" id="KW-1133">Transmembrane helix</keyword>
<evidence type="ECO:0000256" key="1">
    <source>
        <dbReference type="ARBA" id="ARBA00022729"/>
    </source>
</evidence>
<protein>
    <submittedName>
        <fullName evidence="6">Copper resistance protein CopC</fullName>
    </submittedName>
</protein>
<proteinExistence type="predicted"/>
<dbReference type="InterPro" id="IPR014755">
    <property type="entry name" value="Cu-Rt/internalin_Ig-like"/>
</dbReference>
<dbReference type="AlphaFoldDB" id="A0A965GCL1"/>
<reference evidence="6" key="1">
    <citation type="submission" date="2018-10" db="EMBL/GenBank/DDBJ databases">
        <title>Iterative Subtractive Binning of Freshwater Chronoseries Metagenomes Recovers Nearly Complete Genomes from over Four Hundred Novel Species.</title>
        <authorList>
            <person name="Rodriguez-R L.M."/>
            <person name="Tsementzi D."/>
            <person name="Luo C."/>
            <person name="Konstantinidis K.T."/>
        </authorList>
    </citation>
    <scope>NUCLEOTIDE SEQUENCE</scope>
    <source>
        <strain evidence="6">WB5_2A_028</strain>
    </source>
</reference>
<dbReference type="Pfam" id="PF04234">
    <property type="entry name" value="CopC"/>
    <property type="match status" value="1"/>
</dbReference>
<gene>
    <name evidence="6" type="ORF">EBT44_04270</name>
</gene>
<dbReference type="InterPro" id="IPR014756">
    <property type="entry name" value="Ig_E-set"/>
</dbReference>
<dbReference type="GO" id="GO:0042597">
    <property type="term" value="C:periplasmic space"/>
    <property type="evidence" value="ECO:0007669"/>
    <property type="project" value="InterPro"/>
</dbReference>
<feature type="transmembrane region" description="Helical" evidence="4">
    <location>
        <begin position="93"/>
        <end position="110"/>
    </location>
</feature>
<organism evidence="6 7">
    <name type="scientific">Candidatus Fonsibacter lacus</name>
    <dbReference type="NCBI Taxonomy" id="2576439"/>
    <lineage>
        <taxon>Bacteria</taxon>
        <taxon>Pseudomonadati</taxon>
        <taxon>Pseudomonadota</taxon>
        <taxon>Alphaproteobacteria</taxon>
        <taxon>Candidatus Pelagibacterales</taxon>
        <taxon>Candidatus Pelagibacterales incertae sedis</taxon>
        <taxon>Candidatus Fonsibacter</taxon>
    </lineage>
</organism>
<dbReference type="SUPFAM" id="SSF81296">
    <property type="entry name" value="E set domains"/>
    <property type="match status" value="1"/>
</dbReference>
<evidence type="ECO:0000259" key="5">
    <source>
        <dbReference type="Pfam" id="PF04234"/>
    </source>
</evidence>
<dbReference type="Proteomes" id="UP000740727">
    <property type="component" value="Unassembled WGS sequence"/>
</dbReference>
<comment type="caution">
    <text evidence="6">The sequence shown here is derived from an EMBL/GenBank/DDBJ whole genome shotgun (WGS) entry which is preliminary data.</text>
</comment>
<keyword evidence="1" id="KW-0732">Signal</keyword>
<feature type="region of interest" description="Disordered" evidence="3">
    <location>
        <begin position="37"/>
        <end position="77"/>
    </location>
</feature>
<sequence length="117" mass="13425">MSNTLEPGKYTVSYRVVSEDGHVVTGEYFFSIVESKTKTSASNKTPENEAASNKPEKSKVVDAIESQKKSDSDLDVHKEHNKNSSFLTHHRTHIIWTFLILITLVIIQLYRRFKDQK</sequence>
<evidence type="ECO:0000256" key="4">
    <source>
        <dbReference type="SAM" id="Phobius"/>
    </source>
</evidence>
<evidence type="ECO:0000313" key="6">
    <source>
        <dbReference type="EMBL" id="NBR94035.1"/>
    </source>
</evidence>
<name>A0A965GCL1_9PROT</name>
<keyword evidence="4" id="KW-0472">Membrane</keyword>
<feature type="domain" description="CopC" evidence="5">
    <location>
        <begin position="4"/>
        <end position="32"/>
    </location>
</feature>
<feature type="compositionally biased region" description="Basic and acidic residues" evidence="3">
    <location>
        <begin position="54"/>
        <end position="77"/>
    </location>
</feature>
<dbReference type="GO" id="GO:0046688">
    <property type="term" value="P:response to copper ion"/>
    <property type="evidence" value="ECO:0007669"/>
    <property type="project" value="InterPro"/>
</dbReference>
<keyword evidence="2" id="KW-0186">Copper</keyword>
<dbReference type="GO" id="GO:0005507">
    <property type="term" value="F:copper ion binding"/>
    <property type="evidence" value="ECO:0007669"/>
    <property type="project" value="InterPro"/>
</dbReference>
<dbReference type="EMBL" id="RFXN01000048">
    <property type="protein sequence ID" value="NBR94035.1"/>
    <property type="molecule type" value="Genomic_DNA"/>
</dbReference>
<accession>A0A965GCL1</accession>